<keyword evidence="6" id="KW-1185">Reference proteome</keyword>
<dbReference type="GO" id="GO:0018189">
    <property type="term" value="P:pyrroloquinoline quinone biosynthetic process"/>
    <property type="evidence" value="ECO:0007669"/>
    <property type="project" value="UniProtKB-UniPathway"/>
</dbReference>
<keyword evidence="4" id="KW-0884">PQQ biosynthesis</keyword>
<dbReference type="NCBIfam" id="TIGR02107">
    <property type="entry name" value="PQQ_syn_pqqA"/>
    <property type="match status" value="1"/>
</dbReference>
<sequence>MKTWRKPKIVEISVGTEINAYACAGL</sequence>
<evidence type="ECO:0000313" key="5">
    <source>
        <dbReference type="EMBL" id="PGH57450.1"/>
    </source>
</evidence>
<evidence type="ECO:0000313" key="6">
    <source>
        <dbReference type="Proteomes" id="UP000225379"/>
    </source>
</evidence>
<evidence type="ECO:0000256" key="3">
    <source>
        <dbReference type="ARBA" id="ARBA00015086"/>
    </source>
</evidence>
<evidence type="ECO:0000256" key="4">
    <source>
        <dbReference type="ARBA" id="ARBA00022905"/>
    </source>
</evidence>
<gene>
    <name evidence="5" type="primary">pqqA</name>
    <name evidence="5" type="ORF">CRT60_13580</name>
</gene>
<name>A0A2B8BI73_9PROT</name>
<proteinExistence type="inferred from homology"/>
<dbReference type="EMBL" id="PDKW01000040">
    <property type="protein sequence ID" value="PGH57450.1"/>
    <property type="molecule type" value="Genomic_DNA"/>
</dbReference>
<comment type="similarity">
    <text evidence="2">Belongs to the PqqA family.</text>
</comment>
<dbReference type="UniPathway" id="UPA00539"/>
<comment type="pathway">
    <text evidence="1">Cofactor biosynthesis; pyrroloquinoline quinone biosynthesis.</text>
</comment>
<reference evidence="6" key="1">
    <citation type="submission" date="2017-10" db="EMBL/GenBank/DDBJ databases">
        <authorList>
            <person name="Kravchenko I.K."/>
            <person name="Grouzdev D.S."/>
        </authorList>
    </citation>
    <scope>NUCLEOTIDE SEQUENCE [LARGE SCALE GENOMIC DNA]</scope>
    <source>
        <strain evidence="6">B2</strain>
    </source>
</reference>
<dbReference type="Pfam" id="PF08042">
    <property type="entry name" value="PqqA"/>
    <property type="match status" value="1"/>
</dbReference>
<comment type="caution">
    <text evidence="5">The sequence shown here is derived from an EMBL/GenBank/DDBJ whole genome shotgun (WGS) entry which is preliminary data.</text>
</comment>
<dbReference type="RefSeq" id="WP_098736899.1">
    <property type="nucleotide sequence ID" value="NZ_PDKW01000040.1"/>
</dbReference>
<evidence type="ECO:0000256" key="2">
    <source>
        <dbReference type="ARBA" id="ARBA00009325"/>
    </source>
</evidence>
<organism evidence="5 6">
    <name type="scientific">Azospirillum palustre</name>
    <dbReference type="NCBI Taxonomy" id="2044885"/>
    <lineage>
        <taxon>Bacteria</taxon>
        <taxon>Pseudomonadati</taxon>
        <taxon>Pseudomonadota</taxon>
        <taxon>Alphaproteobacteria</taxon>
        <taxon>Rhodospirillales</taxon>
        <taxon>Azospirillaceae</taxon>
        <taxon>Azospirillum</taxon>
    </lineage>
</organism>
<dbReference type="Proteomes" id="UP000225379">
    <property type="component" value="Unassembled WGS sequence"/>
</dbReference>
<dbReference type="InterPro" id="IPR011725">
    <property type="entry name" value="PQQ_synth_PqqA"/>
</dbReference>
<accession>A0A2B8BI73</accession>
<dbReference type="AlphaFoldDB" id="A0A2B8BI73"/>
<evidence type="ECO:0000256" key="1">
    <source>
        <dbReference type="ARBA" id="ARBA00004886"/>
    </source>
</evidence>
<protein>
    <recommendedName>
        <fullName evidence="3">Coenzyme PQQ synthesis protein A</fullName>
    </recommendedName>
</protein>